<feature type="compositionally biased region" description="Polar residues" evidence="1">
    <location>
        <begin position="299"/>
        <end position="308"/>
    </location>
</feature>
<proteinExistence type="predicted"/>
<dbReference type="EMBL" id="CABIJS010000346">
    <property type="protein sequence ID" value="VUZ50153.1"/>
    <property type="molecule type" value="Genomic_DNA"/>
</dbReference>
<protein>
    <submittedName>
        <fullName evidence="2">Uncharacterized protein</fullName>
    </submittedName>
</protein>
<reference evidence="2 4" key="1">
    <citation type="submission" date="2019-07" db="EMBL/GenBank/DDBJ databases">
        <authorList>
            <person name="Jastrzebski P J."/>
            <person name="Paukszto L."/>
            <person name="Jastrzebski P J."/>
        </authorList>
    </citation>
    <scope>NUCLEOTIDE SEQUENCE [LARGE SCALE GENOMIC DNA]</scope>
    <source>
        <strain evidence="2 4">WMS-il1</strain>
    </source>
</reference>
<sequence>MELEIQEPSSGLLPETAFGFLLRVANIADVVVFMPAASINLSSLEKETGMNAGGIVRQCLRLACLCAVRNCLESRLRDFLPTPEILSQIHTLPAPHHHFTYPLSLPPGSESEPHPQETPNAPSTSTPTTDLVDSSLSFTDGQQSKPRYLSGFNFYNLLRSKVDTIQRLASPAASNAGHSTEHLSTDCIAYLERLGRLSATLQRLVLGLRPSMTNYPSGYMGGIFDKTVANPLLNIESLLQNVDINRLHNVIYRDEDETRQVQFVALAVIYFLSVLMVSKYRDLLDPVDLMTVCQRVAETEQSPQSPVSPTAWRLGSSASDHAVASANSSGG</sequence>
<evidence type="ECO:0000313" key="4">
    <source>
        <dbReference type="Proteomes" id="UP000321570"/>
    </source>
</evidence>
<accession>A0A564XWL2</accession>
<feature type="region of interest" description="Disordered" evidence="1">
    <location>
        <begin position="100"/>
        <end position="142"/>
    </location>
</feature>
<evidence type="ECO:0000313" key="3">
    <source>
        <dbReference type="EMBL" id="VUZ50153.1"/>
    </source>
</evidence>
<evidence type="ECO:0000313" key="2">
    <source>
        <dbReference type="EMBL" id="VUZ39422.1"/>
    </source>
</evidence>
<dbReference type="EMBL" id="CABIJS010000015">
    <property type="protein sequence ID" value="VUZ39422.1"/>
    <property type="molecule type" value="Genomic_DNA"/>
</dbReference>
<name>A0A564XWL2_HYMDI</name>
<feature type="compositionally biased region" description="Polar residues" evidence="1">
    <location>
        <begin position="131"/>
        <end position="142"/>
    </location>
</feature>
<organism evidence="2 4">
    <name type="scientific">Hymenolepis diminuta</name>
    <name type="common">Rat tapeworm</name>
    <dbReference type="NCBI Taxonomy" id="6216"/>
    <lineage>
        <taxon>Eukaryota</taxon>
        <taxon>Metazoa</taxon>
        <taxon>Spiralia</taxon>
        <taxon>Lophotrochozoa</taxon>
        <taxon>Platyhelminthes</taxon>
        <taxon>Cestoda</taxon>
        <taxon>Eucestoda</taxon>
        <taxon>Cyclophyllidea</taxon>
        <taxon>Hymenolepididae</taxon>
        <taxon>Hymenolepis</taxon>
    </lineage>
</organism>
<dbReference type="Proteomes" id="UP000321570">
    <property type="component" value="Unassembled WGS sequence"/>
</dbReference>
<keyword evidence="4" id="KW-1185">Reference proteome</keyword>
<dbReference type="AlphaFoldDB" id="A0A564XWL2"/>
<evidence type="ECO:0000256" key="1">
    <source>
        <dbReference type="SAM" id="MobiDB-lite"/>
    </source>
</evidence>
<gene>
    <name evidence="2" type="ORF">WMSIL1_LOCUS706</name>
    <name evidence="3" type="ORF">WMSIL1_LOCUS9108</name>
</gene>
<feature type="region of interest" description="Disordered" evidence="1">
    <location>
        <begin position="298"/>
        <end position="331"/>
    </location>
</feature>